<proteinExistence type="predicted"/>
<dbReference type="Pfam" id="PF03886">
    <property type="entry name" value="ABC_trans_aux"/>
    <property type="match status" value="1"/>
</dbReference>
<comment type="caution">
    <text evidence="3">The sequence shown here is derived from an EMBL/GenBank/DDBJ whole genome shotgun (WGS) entry which is preliminary data.</text>
</comment>
<protein>
    <submittedName>
        <fullName evidence="3">Membrane integrity-associated transporter subunit PqiC</fullName>
    </submittedName>
</protein>
<sequence>MRLRLAPLALAALLAACSSSPAITWYQLRAEAPGPVAPARADSPVWQLLAVQLPAYLDRESVLRPSGRSALNAVPAARWAEPLRDAVPRLLLADLARLRGTASVFAGGLPPGVSAARQLRVEIQRLDPEPDDQAVVLSARWWLQDPQGREAPAVREISLRATAASASTDDLVAAQRELLWRLAQAIAQA</sequence>
<keyword evidence="1" id="KW-0732">Signal</keyword>
<gene>
    <name evidence="3" type="ORF">KAK03_13630</name>
</gene>
<evidence type="ECO:0000313" key="3">
    <source>
        <dbReference type="EMBL" id="MBQ0931528.1"/>
    </source>
</evidence>
<accession>A0A940Y9V3</accession>
<name>A0A940Y9V3_9BURK</name>
<evidence type="ECO:0000313" key="4">
    <source>
        <dbReference type="Proteomes" id="UP000676246"/>
    </source>
</evidence>
<keyword evidence="4" id="KW-1185">Reference proteome</keyword>
<dbReference type="SUPFAM" id="SSF159594">
    <property type="entry name" value="XCC0632-like"/>
    <property type="match status" value="1"/>
</dbReference>
<dbReference type="InterPro" id="IPR005586">
    <property type="entry name" value="ABC_trans_aux"/>
</dbReference>
<evidence type="ECO:0000259" key="2">
    <source>
        <dbReference type="Pfam" id="PF03886"/>
    </source>
</evidence>
<dbReference type="EMBL" id="JAGQDD010000009">
    <property type="protein sequence ID" value="MBQ0931528.1"/>
    <property type="molecule type" value="Genomic_DNA"/>
</dbReference>
<feature type="chain" id="PRO_5037697529" evidence="1">
    <location>
        <begin position="23"/>
        <end position="189"/>
    </location>
</feature>
<dbReference type="AlphaFoldDB" id="A0A940Y9V3"/>
<feature type="signal peptide" evidence="1">
    <location>
        <begin position="1"/>
        <end position="22"/>
    </location>
</feature>
<dbReference type="RefSeq" id="WP_210854507.1">
    <property type="nucleotide sequence ID" value="NZ_JAGQDD010000009.1"/>
</dbReference>
<dbReference type="PROSITE" id="PS51257">
    <property type="entry name" value="PROKAR_LIPOPROTEIN"/>
    <property type="match status" value="1"/>
</dbReference>
<organism evidence="3 4">
    <name type="scientific">Ideonella alba</name>
    <dbReference type="NCBI Taxonomy" id="2824118"/>
    <lineage>
        <taxon>Bacteria</taxon>
        <taxon>Pseudomonadati</taxon>
        <taxon>Pseudomonadota</taxon>
        <taxon>Betaproteobacteria</taxon>
        <taxon>Burkholderiales</taxon>
        <taxon>Sphaerotilaceae</taxon>
        <taxon>Ideonella</taxon>
    </lineage>
</organism>
<reference evidence="3 4" key="1">
    <citation type="submission" date="2021-04" db="EMBL/GenBank/DDBJ databases">
        <title>The genome sequence of Ideonella sp. 3Y2.</title>
        <authorList>
            <person name="Liu Y."/>
        </authorList>
    </citation>
    <scope>NUCLEOTIDE SEQUENCE [LARGE SCALE GENOMIC DNA]</scope>
    <source>
        <strain evidence="3 4">3Y2</strain>
    </source>
</reference>
<feature type="domain" description="ABC-type transport auxiliary lipoprotein component" evidence="2">
    <location>
        <begin position="26"/>
        <end position="187"/>
    </location>
</feature>
<dbReference type="Gene3D" id="3.40.50.10610">
    <property type="entry name" value="ABC-type transport auxiliary lipoprotein component"/>
    <property type="match status" value="1"/>
</dbReference>
<evidence type="ECO:0000256" key="1">
    <source>
        <dbReference type="SAM" id="SignalP"/>
    </source>
</evidence>
<dbReference type="Proteomes" id="UP000676246">
    <property type="component" value="Unassembled WGS sequence"/>
</dbReference>